<name>A0A084VSY1_ANOSI</name>
<feature type="signal peptide" evidence="1">
    <location>
        <begin position="1"/>
        <end position="25"/>
    </location>
</feature>
<feature type="chain" id="PRO_5010759886" evidence="1">
    <location>
        <begin position="26"/>
        <end position="80"/>
    </location>
</feature>
<evidence type="ECO:0000313" key="2">
    <source>
        <dbReference type="EMBL" id="KFB41075.1"/>
    </source>
</evidence>
<dbReference type="EnsemblMetazoa" id="ASIC008530-RA">
    <property type="protein sequence ID" value="ASIC008530-PA"/>
    <property type="gene ID" value="ASIC008530"/>
</dbReference>
<sequence length="80" mass="9222">MGFLSMPTITRFVLMLGLLVSPGRCYMKDFTHKHEINEMRDQVLSGKTIYSLGKPSHTRMVRESIQGEGRNVLRTLPRAW</sequence>
<keyword evidence="1" id="KW-0732">Signal</keyword>
<evidence type="ECO:0000313" key="4">
    <source>
        <dbReference type="Proteomes" id="UP000030765"/>
    </source>
</evidence>
<accession>A0A084VSY1</accession>
<dbReference type="VEuPathDB" id="VectorBase:ASIC008530"/>
<keyword evidence="2" id="KW-0675">Receptor</keyword>
<dbReference type="EMBL" id="ATLV01016149">
    <property type="status" value="NOT_ANNOTATED_CDS"/>
    <property type="molecule type" value="Genomic_DNA"/>
</dbReference>
<proteinExistence type="predicted"/>
<dbReference type="Proteomes" id="UP000030765">
    <property type="component" value="Unassembled WGS sequence"/>
</dbReference>
<reference evidence="3" key="2">
    <citation type="submission" date="2020-05" db="UniProtKB">
        <authorList>
            <consortium name="EnsemblMetazoa"/>
        </authorList>
    </citation>
    <scope>IDENTIFICATION</scope>
</reference>
<dbReference type="EMBL" id="KE525057">
    <property type="protein sequence ID" value="KFB41075.1"/>
    <property type="molecule type" value="Genomic_DNA"/>
</dbReference>
<evidence type="ECO:0000313" key="3">
    <source>
        <dbReference type="EnsemblMetazoa" id="ASIC008530-PA"/>
    </source>
</evidence>
<protein>
    <submittedName>
        <fullName evidence="2 3">Putative epidermal growth factor receptor</fullName>
    </submittedName>
</protein>
<keyword evidence="4" id="KW-1185">Reference proteome</keyword>
<evidence type="ECO:0000256" key="1">
    <source>
        <dbReference type="SAM" id="SignalP"/>
    </source>
</evidence>
<reference evidence="2 4" key="1">
    <citation type="journal article" date="2014" name="BMC Genomics">
        <title>Genome sequence of Anopheles sinensis provides insight into genetics basis of mosquito competence for malaria parasites.</title>
        <authorList>
            <person name="Zhou D."/>
            <person name="Zhang D."/>
            <person name="Ding G."/>
            <person name="Shi L."/>
            <person name="Hou Q."/>
            <person name="Ye Y."/>
            <person name="Xu Y."/>
            <person name="Zhou H."/>
            <person name="Xiong C."/>
            <person name="Li S."/>
            <person name="Yu J."/>
            <person name="Hong S."/>
            <person name="Yu X."/>
            <person name="Zou P."/>
            <person name="Chen C."/>
            <person name="Chang X."/>
            <person name="Wang W."/>
            <person name="Lv Y."/>
            <person name="Sun Y."/>
            <person name="Ma L."/>
            <person name="Shen B."/>
            <person name="Zhu C."/>
        </authorList>
    </citation>
    <scope>NUCLEOTIDE SEQUENCE [LARGE SCALE GENOMIC DNA]</scope>
</reference>
<gene>
    <name evidence="2" type="ORF">ZHAS_00008530</name>
</gene>
<dbReference type="AlphaFoldDB" id="A0A084VSY1"/>
<organism evidence="2">
    <name type="scientific">Anopheles sinensis</name>
    <name type="common">Mosquito</name>
    <dbReference type="NCBI Taxonomy" id="74873"/>
    <lineage>
        <taxon>Eukaryota</taxon>
        <taxon>Metazoa</taxon>
        <taxon>Ecdysozoa</taxon>
        <taxon>Arthropoda</taxon>
        <taxon>Hexapoda</taxon>
        <taxon>Insecta</taxon>
        <taxon>Pterygota</taxon>
        <taxon>Neoptera</taxon>
        <taxon>Endopterygota</taxon>
        <taxon>Diptera</taxon>
        <taxon>Nematocera</taxon>
        <taxon>Culicoidea</taxon>
        <taxon>Culicidae</taxon>
        <taxon>Anophelinae</taxon>
        <taxon>Anopheles</taxon>
    </lineage>
</organism>